<feature type="domain" description="Pyrrolo-quinoline quinone repeat" evidence="2">
    <location>
        <begin position="133"/>
        <end position="285"/>
    </location>
</feature>
<dbReference type="SUPFAM" id="SSF50998">
    <property type="entry name" value="Quinoprotein alcohol dehydrogenase-like"/>
    <property type="match status" value="1"/>
</dbReference>
<dbReference type="InterPro" id="IPR002372">
    <property type="entry name" value="PQQ_rpt_dom"/>
</dbReference>
<feature type="signal peptide" evidence="1">
    <location>
        <begin position="1"/>
        <end position="30"/>
    </location>
</feature>
<gene>
    <name evidence="3" type="ORF">Pla52n_63280</name>
</gene>
<name>A0A5C5ZWN6_9BACT</name>
<dbReference type="InterPro" id="IPR015943">
    <property type="entry name" value="WD40/YVTN_repeat-like_dom_sf"/>
</dbReference>
<keyword evidence="4" id="KW-1185">Reference proteome</keyword>
<accession>A0A5C5ZWN6</accession>
<dbReference type="Pfam" id="PF13360">
    <property type="entry name" value="PQQ_2"/>
    <property type="match status" value="2"/>
</dbReference>
<dbReference type="Gene3D" id="2.130.10.10">
    <property type="entry name" value="YVTN repeat-like/Quinoprotein amine dehydrogenase"/>
    <property type="match status" value="1"/>
</dbReference>
<evidence type="ECO:0000256" key="1">
    <source>
        <dbReference type="SAM" id="SignalP"/>
    </source>
</evidence>
<reference evidence="3 4" key="1">
    <citation type="submission" date="2019-02" db="EMBL/GenBank/DDBJ databases">
        <title>Deep-cultivation of Planctomycetes and their phenomic and genomic characterization uncovers novel biology.</title>
        <authorList>
            <person name="Wiegand S."/>
            <person name="Jogler M."/>
            <person name="Boedeker C."/>
            <person name="Pinto D."/>
            <person name="Vollmers J."/>
            <person name="Rivas-Marin E."/>
            <person name="Kohn T."/>
            <person name="Peeters S.H."/>
            <person name="Heuer A."/>
            <person name="Rast P."/>
            <person name="Oberbeckmann S."/>
            <person name="Bunk B."/>
            <person name="Jeske O."/>
            <person name="Meyerdierks A."/>
            <person name="Storesund J.E."/>
            <person name="Kallscheuer N."/>
            <person name="Luecker S."/>
            <person name="Lage O.M."/>
            <person name="Pohl T."/>
            <person name="Merkel B.J."/>
            <person name="Hornburger P."/>
            <person name="Mueller R.-W."/>
            <person name="Bruemmer F."/>
            <person name="Labrenz M."/>
            <person name="Spormann A.M."/>
            <person name="Op Den Camp H."/>
            <person name="Overmann J."/>
            <person name="Amann R."/>
            <person name="Jetten M.S.M."/>
            <person name="Mascher T."/>
            <person name="Medema M.H."/>
            <person name="Devos D.P."/>
            <person name="Kaster A.-K."/>
            <person name="Ovreas L."/>
            <person name="Rohde M."/>
            <person name="Galperin M.Y."/>
            <person name="Jogler C."/>
        </authorList>
    </citation>
    <scope>NUCLEOTIDE SEQUENCE [LARGE SCALE GENOMIC DNA]</scope>
    <source>
        <strain evidence="3 4">Pla52n</strain>
    </source>
</reference>
<sequence precursor="true">MTKFFSAVSMRFTFVCGLLMCCMHATPAGAQEWPQWRGPNGDNHAAADASAPLKWDLQTGENVIWKTRLPGRGHSTPVIIDEGIFLTTADSADETQSLLKLDRVSGKLIDRWVLHRGDLPRRIHPNNSYASPSVAFDGHQLYVAFQTSDAIHLTAMTPDGREVWAKRVSDFKPAQFEFGYGASPIVEGELVIVAAEYDGPDSGLYGLSTRTGEQVWKVPRPSNLNFATPIVATIAGQRQLLIAGANTIDAYDPLTGRTLWQVDATTEAICGTIAVDGRRILVSGGNPVSGTWCVTGDATGKLLWENGVKCYEQSLLTIPNHVFAIADNGVGYCWRTMDGKEMWRSRLFAGGVSASPTLIGNRVYAANESGEVAIFSASPDRFEPLAKIQTGDSIFATPIAVGDRLYIRTGINENGRRQEYLIALGSH</sequence>
<dbReference type="InterPro" id="IPR011047">
    <property type="entry name" value="Quinoprotein_ADH-like_sf"/>
</dbReference>
<protein>
    <submittedName>
        <fullName evidence="3">Outer membrane biogenesis protein BamB</fullName>
    </submittedName>
</protein>
<evidence type="ECO:0000313" key="3">
    <source>
        <dbReference type="EMBL" id="TWT92032.1"/>
    </source>
</evidence>
<dbReference type="SMART" id="SM00564">
    <property type="entry name" value="PQQ"/>
    <property type="match status" value="3"/>
</dbReference>
<feature type="chain" id="PRO_5022730592" evidence="1">
    <location>
        <begin position="31"/>
        <end position="427"/>
    </location>
</feature>
<dbReference type="Proteomes" id="UP000320176">
    <property type="component" value="Unassembled WGS sequence"/>
</dbReference>
<dbReference type="OrthoDB" id="244732at2"/>
<dbReference type="AlphaFoldDB" id="A0A5C5ZWN6"/>
<feature type="domain" description="Pyrrolo-quinoline quinone repeat" evidence="2">
    <location>
        <begin position="298"/>
        <end position="376"/>
    </location>
</feature>
<organism evidence="3 4">
    <name type="scientific">Stieleria varia</name>
    <dbReference type="NCBI Taxonomy" id="2528005"/>
    <lineage>
        <taxon>Bacteria</taxon>
        <taxon>Pseudomonadati</taxon>
        <taxon>Planctomycetota</taxon>
        <taxon>Planctomycetia</taxon>
        <taxon>Pirellulales</taxon>
        <taxon>Pirellulaceae</taxon>
        <taxon>Stieleria</taxon>
    </lineage>
</organism>
<comment type="caution">
    <text evidence="3">The sequence shown here is derived from an EMBL/GenBank/DDBJ whole genome shotgun (WGS) entry which is preliminary data.</text>
</comment>
<evidence type="ECO:0000259" key="2">
    <source>
        <dbReference type="Pfam" id="PF13360"/>
    </source>
</evidence>
<dbReference type="InterPro" id="IPR018391">
    <property type="entry name" value="PQQ_b-propeller_rpt"/>
</dbReference>
<dbReference type="PANTHER" id="PTHR34512:SF30">
    <property type="entry name" value="OUTER MEMBRANE PROTEIN ASSEMBLY FACTOR BAMB"/>
    <property type="match status" value="1"/>
</dbReference>
<dbReference type="PANTHER" id="PTHR34512">
    <property type="entry name" value="CELL SURFACE PROTEIN"/>
    <property type="match status" value="1"/>
</dbReference>
<dbReference type="EMBL" id="SJPN01000012">
    <property type="protein sequence ID" value="TWT92032.1"/>
    <property type="molecule type" value="Genomic_DNA"/>
</dbReference>
<keyword evidence="1" id="KW-0732">Signal</keyword>
<proteinExistence type="predicted"/>
<evidence type="ECO:0000313" key="4">
    <source>
        <dbReference type="Proteomes" id="UP000320176"/>
    </source>
</evidence>
<dbReference type="RefSeq" id="WP_146523251.1">
    <property type="nucleotide sequence ID" value="NZ_CP151726.1"/>
</dbReference>